<evidence type="ECO:0000256" key="6">
    <source>
        <dbReference type="SAM" id="Phobius"/>
    </source>
</evidence>
<organism evidence="8 9">
    <name type="scientific">Steroidobacter agaridevorans</name>
    <dbReference type="NCBI Taxonomy" id="2695856"/>
    <lineage>
        <taxon>Bacteria</taxon>
        <taxon>Pseudomonadati</taxon>
        <taxon>Pseudomonadota</taxon>
        <taxon>Gammaproteobacteria</taxon>
        <taxon>Steroidobacterales</taxon>
        <taxon>Steroidobacteraceae</taxon>
        <taxon>Steroidobacter</taxon>
    </lineage>
</organism>
<feature type="transmembrane region" description="Helical" evidence="6">
    <location>
        <begin position="161"/>
        <end position="182"/>
    </location>
</feature>
<proteinExistence type="predicted"/>
<feature type="transmembrane region" description="Helical" evidence="6">
    <location>
        <begin position="423"/>
        <end position="441"/>
    </location>
</feature>
<name>A0A829Y8P1_9GAMM</name>
<feature type="transmembrane region" description="Helical" evidence="6">
    <location>
        <begin position="188"/>
        <end position="208"/>
    </location>
</feature>
<dbReference type="EMBL" id="BLJN01000001">
    <property type="protein sequence ID" value="GFE79375.1"/>
    <property type="molecule type" value="Genomic_DNA"/>
</dbReference>
<protein>
    <submittedName>
        <fullName evidence="8">MFS transporter</fullName>
    </submittedName>
</protein>
<dbReference type="InterPro" id="IPR044770">
    <property type="entry name" value="MFS_spinster-like"/>
</dbReference>
<feature type="transmembrane region" description="Helical" evidence="6">
    <location>
        <begin position="29"/>
        <end position="46"/>
    </location>
</feature>
<keyword evidence="9" id="KW-1185">Reference proteome</keyword>
<evidence type="ECO:0000256" key="2">
    <source>
        <dbReference type="ARBA" id="ARBA00022448"/>
    </source>
</evidence>
<evidence type="ECO:0000313" key="9">
    <source>
        <dbReference type="Proteomes" id="UP000445000"/>
    </source>
</evidence>
<feature type="transmembrane region" description="Helical" evidence="6">
    <location>
        <begin position="339"/>
        <end position="361"/>
    </location>
</feature>
<keyword evidence="5 6" id="KW-0472">Membrane</keyword>
<dbReference type="CDD" id="cd17328">
    <property type="entry name" value="MFS_spinster_like"/>
    <property type="match status" value="1"/>
</dbReference>
<feature type="transmembrane region" description="Helical" evidence="6">
    <location>
        <begin position="245"/>
        <end position="266"/>
    </location>
</feature>
<dbReference type="SUPFAM" id="SSF103473">
    <property type="entry name" value="MFS general substrate transporter"/>
    <property type="match status" value="1"/>
</dbReference>
<comment type="subcellular location">
    <subcellularLocation>
        <location evidence="1">Membrane</location>
        <topology evidence="1">Multi-pass membrane protein</topology>
    </subcellularLocation>
</comment>
<dbReference type="RefSeq" id="WP_161811048.1">
    <property type="nucleotide sequence ID" value="NZ_BLJN01000001.1"/>
</dbReference>
<dbReference type="Pfam" id="PF07690">
    <property type="entry name" value="MFS_1"/>
    <property type="match status" value="1"/>
</dbReference>
<dbReference type="GO" id="GO:0022857">
    <property type="term" value="F:transmembrane transporter activity"/>
    <property type="evidence" value="ECO:0007669"/>
    <property type="project" value="InterPro"/>
</dbReference>
<comment type="caution">
    <text evidence="8">The sequence shown here is derived from an EMBL/GenBank/DDBJ whole genome shotgun (WGS) entry which is preliminary data.</text>
</comment>
<feature type="transmembrane region" description="Helical" evidence="6">
    <location>
        <begin position="313"/>
        <end position="333"/>
    </location>
</feature>
<keyword evidence="2" id="KW-0813">Transport</keyword>
<dbReference type="Proteomes" id="UP000445000">
    <property type="component" value="Unassembled WGS sequence"/>
</dbReference>
<dbReference type="GO" id="GO:0016020">
    <property type="term" value="C:membrane"/>
    <property type="evidence" value="ECO:0007669"/>
    <property type="project" value="UniProtKB-SubCell"/>
</dbReference>
<sequence>MAVEAGSVGDRAVSASGAGASTFSASNAYRNYVVWLLFVIYVFNYVDRQILSIVLEPIKQEFDLHDWQLGMLSGLAFAAFYSTLGIPIARMADTRNRVNIITASIVIWSAFTVFCGMAKNFWHLLFARIGVGIGEAGCSPSAYSIISDYVEPKKRATALSIYSMGVYGGSALGFLVGGLVAHEYGWRAAFFTVGLPGLVVALILKLTVKEPPRGFSEPTPVAIAEPPPFRQVMGNLWAKKSFRHLSLAAGLHAFVSYGLSSFYSPFFMRSHGMSLGDVGAWLSLVVALGGLSGTYLGGAWCDRYFARTQDPRWYVWIPAITLVIVVPFGLVVYSLNNTVAAMLLLTLYIALAAAYLGPSIASTHRLVGLRERALASAFLLLILNFIGLGLGPMFTGALSDLFKEYFVSQGIADKVALADGLRWSIRVTLLINLWSALHYYLAAKTLREDIETGNQARAAAGL</sequence>
<dbReference type="PROSITE" id="PS50850">
    <property type="entry name" value="MFS"/>
    <property type="match status" value="1"/>
</dbReference>
<dbReference type="AlphaFoldDB" id="A0A829Y8P1"/>
<feature type="transmembrane region" description="Helical" evidence="6">
    <location>
        <begin position="67"/>
        <end position="88"/>
    </location>
</feature>
<accession>A0A829Y8P1</accession>
<evidence type="ECO:0000259" key="7">
    <source>
        <dbReference type="PROSITE" id="PS50850"/>
    </source>
</evidence>
<keyword evidence="4 6" id="KW-1133">Transmembrane helix</keyword>
<dbReference type="InterPro" id="IPR011701">
    <property type="entry name" value="MFS"/>
</dbReference>
<gene>
    <name evidence="8" type="ORF">GCM10011487_13750</name>
</gene>
<evidence type="ECO:0000256" key="3">
    <source>
        <dbReference type="ARBA" id="ARBA00022692"/>
    </source>
</evidence>
<feature type="transmembrane region" description="Helical" evidence="6">
    <location>
        <begin position="373"/>
        <end position="394"/>
    </location>
</feature>
<dbReference type="PANTHER" id="PTHR23505">
    <property type="entry name" value="SPINSTER"/>
    <property type="match status" value="1"/>
</dbReference>
<evidence type="ECO:0000256" key="4">
    <source>
        <dbReference type="ARBA" id="ARBA00022989"/>
    </source>
</evidence>
<feature type="transmembrane region" description="Helical" evidence="6">
    <location>
        <begin position="100"/>
        <end position="118"/>
    </location>
</feature>
<keyword evidence="3 6" id="KW-0812">Transmembrane</keyword>
<feature type="transmembrane region" description="Helical" evidence="6">
    <location>
        <begin position="278"/>
        <end position="301"/>
    </location>
</feature>
<reference evidence="9" key="1">
    <citation type="submission" date="2020-01" db="EMBL/GenBank/DDBJ databases">
        <title>'Steroidobacter agaridevorans' sp. nov., agar-degrading bacteria isolated from rhizosphere soils.</title>
        <authorList>
            <person name="Ikenaga M."/>
            <person name="Kataoka M."/>
            <person name="Murouchi A."/>
            <person name="Katsuragi S."/>
            <person name="Sakai M."/>
        </authorList>
    </citation>
    <scope>NUCLEOTIDE SEQUENCE [LARGE SCALE GENOMIC DNA]</scope>
    <source>
        <strain evidence="9">YU21-B</strain>
    </source>
</reference>
<feature type="domain" description="Major facilitator superfamily (MFS) profile" evidence="7">
    <location>
        <begin position="33"/>
        <end position="447"/>
    </location>
</feature>
<dbReference type="InterPro" id="IPR020846">
    <property type="entry name" value="MFS_dom"/>
</dbReference>
<evidence type="ECO:0000256" key="5">
    <source>
        <dbReference type="ARBA" id="ARBA00023136"/>
    </source>
</evidence>
<dbReference type="Gene3D" id="1.20.1250.20">
    <property type="entry name" value="MFS general substrate transporter like domains"/>
    <property type="match status" value="2"/>
</dbReference>
<dbReference type="InterPro" id="IPR036259">
    <property type="entry name" value="MFS_trans_sf"/>
</dbReference>
<dbReference type="PANTHER" id="PTHR23505:SF79">
    <property type="entry name" value="PROTEIN SPINSTER"/>
    <property type="match status" value="1"/>
</dbReference>
<evidence type="ECO:0000313" key="8">
    <source>
        <dbReference type="EMBL" id="GFE79375.1"/>
    </source>
</evidence>
<evidence type="ECO:0000256" key="1">
    <source>
        <dbReference type="ARBA" id="ARBA00004141"/>
    </source>
</evidence>